<evidence type="ECO:0000313" key="4">
    <source>
        <dbReference type="Proteomes" id="UP000318478"/>
    </source>
</evidence>
<keyword evidence="1" id="KW-0812">Transmembrane</keyword>
<proteinExistence type="predicted"/>
<dbReference type="Pfam" id="PF07811">
    <property type="entry name" value="TadE"/>
    <property type="match status" value="1"/>
</dbReference>
<comment type="caution">
    <text evidence="3">The sequence shown here is derived from an EMBL/GenBank/DDBJ whole genome shotgun (WGS) entry which is preliminary data.</text>
</comment>
<gene>
    <name evidence="3" type="ORF">Pla123a_04160</name>
</gene>
<sequence>MTQTTPETRGPRRRGTATVELAVCLPVLTLLVFGSMQACDMIYLKHGLTTAAYEGSLEIARPDANNITVSARIKQVLGLRGVTNGTYFFTAAENIQDLSPGDPVTISITAPVDENLMVSGFFGTPSVLTVNFECTR</sequence>
<dbReference type="EMBL" id="SJPO01000001">
    <property type="protein sequence ID" value="TWT85609.1"/>
    <property type="molecule type" value="Genomic_DNA"/>
</dbReference>
<keyword evidence="1" id="KW-1133">Transmembrane helix</keyword>
<feature type="domain" description="TadE-like" evidence="2">
    <location>
        <begin position="15"/>
        <end position="55"/>
    </location>
</feature>
<reference evidence="3 4" key="1">
    <citation type="submission" date="2019-02" db="EMBL/GenBank/DDBJ databases">
        <title>Deep-cultivation of Planctomycetes and their phenomic and genomic characterization uncovers novel biology.</title>
        <authorList>
            <person name="Wiegand S."/>
            <person name="Jogler M."/>
            <person name="Boedeker C."/>
            <person name="Pinto D."/>
            <person name="Vollmers J."/>
            <person name="Rivas-Marin E."/>
            <person name="Kohn T."/>
            <person name="Peeters S.H."/>
            <person name="Heuer A."/>
            <person name="Rast P."/>
            <person name="Oberbeckmann S."/>
            <person name="Bunk B."/>
            <person name="Jeske O."/>
            <person name="Meyerdierks A."/>
            <person name="Storesund J.E."/>
            <person name="Kallscheuer N."/>
            <person name="Luecker S."/>
            <person name="Lage O.M."/>
            <person name="Pohl T."/>
            <person name="Merkel B.J."/>
            <person name="Hornburger P."/>
            <person name="Mueller R.-W."/>
            <person name="Bruemmer F."/>
            <person name="Labrenz M."/>
            <person name="Spormann A.M."/>
            <person name="Op Den Camp H."/>
            <person name="Overmann J."/>
            <person name="Amann R."/>
            <person name="Jetten M.S.M."/>
            <person name="Mascher T."/>
            <person name="Medema M.H."/>
            <person name="Devos D.P."/>
            <person name="Kaster A.-K."/>
            <person name="Ovreas L."/>
            <person name="Rohde M."/>
            <person name="Galperin M.Y."/>
            <person name="Jogler C."/>
        </authorList>
    </citation>
    <scope>NUCLEOTIDE SEQUENCE [LARGE SCALE GENOMIC DNA]</scope>
    <source>
        <strain evidence="3 4">Pla123a</strain>
    </source>
</reference>
<keyword evidence="4" id="KW-1185">Reference proteome</keyword>
<evidence type="ECO:0000259" key="2">
    <source>
        <dbReference type="Pfam" id="PF07811"/>
    </source>
</evidence>
<dbReference type="AlphaFoldDB" id="A0A5C5ZDW2"/>
<organism evidence="3 4">
    <name type="scientific">Posidoniimonas polymericola</name>
    <dbReference type="NCBI Taxonomy" id="2528002"/>
    <lineage>
        <taxon>Bacteria</taxon>
        <taxon>Pseudomonadati</taxon>
        <taxon>Planctomycetota</taxon>
        <taxon>Planctomycetia</taxon>
        <taxon>Pirellulales</taxon>
        <taxon>Lacipirellulaceae</taxon>
        <taxon>Posidoniimonas</taxon>
    </lineage>
</organism>
<dbReference type="Proteomes" id="UP000318478">
    <property type="component" value="Unassembled WGS sequence"/>
</dbReference>
<dbReference type="InterPro" id="IPR012495">
    <property type="entry name" value="TadE-like_dom"/>
</dbReference>
<accession>A0A5C5ZDW2</accession>
<feature type="transmembrane region" description="Helical" evidence="1">
    <location>
        <begin position="21"/>
        <end position="44"/>
    </location>
</feature>
<protein>
    <submittedName>
        <fullName evidence="3">TadE-like protein</fullName>
    </submittedName>
</protein>
<evidence type="ECO:0000313" key="3">
    <source>
        <dbReference type="EMBL" id="TWT85609.1"/>
    </source>
</evidence>
<name>A0A5C5ZDW2_9BACT</name>
<dbReference type="RefSeq" id="WP_146583864.1">
    <property type="nucleotide sequence ID" value="NZ_SJPO01000001.1"/>
</dbReference>
<dbReference type="OrthoDB" id="276644at2"/>
<keyword evidence="1" id="KW-0472">Membrane</keyword>
<evidence type="ECO:0000256" key="1">
    <source>
        <dbReference type="SAM" id="Phobius"/>
    </source>
</evidence>